<feature type="domain" description="ATP-grasp" evidence="12">
    <location>
        <begin position="184"/>
        <end position="372"/>
    </location>
</feature>
<dbReference type="Gene3D" id="3.30.470.20">
    <property type="entry name" value="ATP-grasp fold, B domain"/>
    <property type="match status" value="1"/>
</dbReference>
<evidence type="ECO:0000256" key="1">
    <source>
        <dbReference type="ARBA" id="ARBA00001244"/>
    </source>
</evidence>
<dbReference type="EMBL" id="PDNB01000053">
    <property type="protein sequence ID" value="PGH12801.1"/>
    <property type="molecule type" value="Genomic_DNA"/>
</dbReference>
<dbReference type="Pfam" id="PF02222">
    <property type="entry name" value="ATP-grasp"/>
    <property type="match status" value="1"/>
</dbReference>
<organism evidence="13 14">
    <name type="scientific">Helicocarpus griseus UAMH5409</name>
    <dbReference type="NCBI Taxonomy" id="1447875"/>
    <lineage>
        <taxon>Eukaryota</taxon>
        <taxon>Fungi</taxon>
        <taxon>Dikarya</taxon>
        <taxon>Ascomycota</taxon>
        <taxon>Pezizomycotina</taxon>
        <taxon>Eurotiomycetes</taxon>
        <taxon>Eurotiomycetidae</taxon>
        <taxon>Onygenales</taxon>
        <taxon>Ajellomycetaceae</taxon>
        <taxon>Helicocarpus</taxon>
    </lineage>
</organism>
<reference evidence="13 14" key="1">
    <citation type="submission" date="2017-10" db="EMBL/GenBank/DDBJ databases">
        <title>Comparative genomics in systemic dimorphic fungi from Ajellomycetaceae.</title>
        <authorList>
            <person name="Munoz J.F."/>
            <person name="Mcewen J.G."/>
            <person name="Clay O.K."/>
            <person name="Cuomo C.A."/>
        </authorList>
    </citation>
    <scope>NUCLEOTIDE SEQUENCE [LARGE SCALE GENOMIC DNA]</scope>
    <source>
        <strain evidence="13 14">UAMH5409</strain>
    </source>
</reference>
<dbReference type="STRING" id="1447875.A0A2B7XVL7"/>
<dbReference type="SMART" id="SM01001">
    <property type="entry name" value="AIRC"/>
    <property type="match status" value="1"/>
</dbReference>
<dbReference type="HAMAP" id="MF_01928">
    <property type="entry name" value="PurK"/>
    <property type="match status" value="1"/>
</dbReference>
<protein>
    <recommendedName>
        <fullName evidence="5 11">Phosphoribosylaminoimidazole carboxylase</fullName>
        <ecNumber evidence="4 11">4.1.1.21</ecNumber>
    </recommendedName>
</protein>
<dbReference type="OrthoDB" id="15425at2759"/>
<dbReference type="InterPro" id="IPR003135">
    <property type="entry name" value="ATP-grasp_carboxylate-amine"/>
</dbReference>
<evidence type="ECO:0000256" key="11">
    <source>
        <dbReference type="PIRNR" id="PIRNR001340"/>
    </source>
</evidence>
<dbReference type="HAMAP" id="MF_01929">
    <property type="entry name" value="PurE_classI"/>
    <property type="match status" value="1"/>
</dbReference>
<dbReference type="InterPro" id="IPR016185">
    <property type="entry name" value="PreATP-grasp_dom_sf"/>
</dbReference>
<comment type="similarity">
    <text evidence="3 11">In the C-terminal section; belongs to the AIR carboxylase family. Class I subfamily.</text>
</comment>
<dbReference type="NCBIfam" id="TIGR01162">
    <property type="entry name" value="purE"/>
    <property type="match status" value="1"/>
</dbReference>
<evidence type="ECO:0000259" key="12">
    <source>
        <dbReference type="PROSITE" id="PS50975"/>
    </source>
</evidence>
<dbReference type="SUPFAM" id="SSF56059">
    <property type="entry name" value="Glutathione synthetase ATP-binding domain-like"/>
    <property type="match status" value="1"/>
</dbReference>
<dbReference type="Gene3D" id="3.30.1490.20">
    <property type="entry name" value="ATP-grasp fold, A domain"/>
    <property type="match status" value="1"/>
</dbReference>
<keyword evidence="7 11" id="KW-0658">Purine biosynthesis</keyword>
<keyword evidence="9 11" id="KW-0067">ATP-binding</keyword>
<dbReference type="InterPro" id="IPR016301">
    <property type="entry name" value="Ade2_fungi/plant"/>
</dbReference>
<dbReference type="Gene3D" id="3.40.50.20">
    <property type="match status" value="1"/>
</dbReference>
<dbReference type="NCBIfam" id="NF004679">
    <property type="entry name" value="PRK06019.1-5"/>
    <property type="match status" value="1"/>
</dbReference>
<dbReference type="FunFam" id="3.30.470.20:FF:000037">
    <property type="entry name" value="Phosphoribosylaminoimidazole carboxylase, chloroplastic"/>
    <property type="match status" value="1"/>
</dbReference>
<keyword evidence="8 11" id="KW-0210">Decarboxylase</keyword>
<keyword evidence="6 11" id="KW-0547">Nucleotide-binding</keyword>
<evidence type="ECO:0000313" key="14">
    <source>
        <dbReference type="Proteomes" id="UP000223968"/>
    </source>
</evidence>
<dbReference type="GO" id="GO:0046872">
    <property type="term" value="F:metal ion binding"/>
    <property type="evidence" value="ECO:0007669"/>
    <property type="project" value="InterPro"/>
</dbReference>
<evidence type="ECO:0000313" key="13">
    <source>
        <dbReference type="EMBL" id="PGH12801.1"/>
    </source>
</evidence>
<evidence type="ECO:0000256" key="8">
    <source>
        <dbReference type="ARBA" id="ARBA00022793"/>
    </source>
</evidence>
<evidence type="ECO:0000256" key="4">
    <source>
        <dbReference type="ARBA" id="ARBA00012329"/>
    </source>
</evidence>
<comment type="catalytic activity">
    <reaction evidence="1 11">
        <text>5-amino-1-(5-phospho-D-ribosyl)imidazole-4-carboxylate + H(+) = 5-amino-1-(5-phospho-beta-D-ribosyl)imidazole + CO2</text>
        <dbReference type="Rhea" id="RHEA:10792"/>
        <dbReference type="ChEBI" id="CHEBI:15378"/>
        <dbReference type="ChEBI" id="CHEBI:16526"/>
        <dbReference type="ChEBI" id="CHEBI:77657"/>
        <dbReference type="ChEBI" id="CHEBI:137981"/>
        <dbReference type="EC" id="4.1.1.21"/>
    </reaction>
</comment>
<dbReference type="Pfam" id="PF00731">
    <property type="entry name" value="AIRC"/>
    <property type="match status" value="1"/>
</dbReference>
<dbReference type="AlphaFoldDB" id="A0A2B7XVL7"/>
<dbReference type="Gene3D" id="3.40.50.1970">
    <property type="match status" value="1"/>
</dbReference>
<dbReference type="InterPro" id="IPR040686">
    <property type="entry name" value="PurK_C"/>
</dbReference>
<comment type="pathway">
    <text evidence="2 11">Purine metabolism; IMP biosynthesis via de novo pathway; 5-amino-1-(5-phospho-D-ribosyl)imidazole-4-carboxylate from 5-amino-1-(5-phospho-D-ribosyl)imidazole (carboxylase route): step 1/1.</text>
</comment>
<evidence type="ECO:0000256" key="10">
    <source>
        <dbReference type="ARBA" id="ARBA00023239"/>
    </source>
</evidence>
<dbReference type="InterPro" id="IPR054350">
    <property type="entry name" value="PurT/PurK_preATP-grasp"/>
</dbReference>
<keyword evidence="14" id="KW-1185">Reference proteome</keyword>
<evidence type="ECO:0000256" key="2">
    <source>
        <dbReference type="ARBA" id="ARBA00004747"/>
    </source>
</evidence>
<evidence type="ECO:0000256" key="6">
    <source>
        <dbReference type="ARBA" id="ARBA00022741"/>
    </source>
</evidence>
<dbReference type="EC" id="4.1.1.21" evidence="4 11"/>
<accession>A0A2B7XVL7</accession>
<dbReference type="InterPro" id="IPR011054">
    <property type="entry name" value="Rudment_hybrid_motif"/>
</dbReference>
<dbReference type="GO" id="GO:0004638">
    <property type="term" value="F:phosphoribosylaminoimidazole carboxylase activity"/>
    <property type="evidence" value="ECO:0007669"/>
    <property type="project" value="UniProtKB-UniRule"/>
</dbReference>
<dbReference type="Pfam" id="PF17769">
    <property type="entry name" value="PurK_C"/>
    <property type="match status" value="1"/>
</dbReference>
<keyword evidence="10 11" id="KW-0456">Lyase</keyword>
<dbReference type="GO" id="GO:0006189">
    <property type="term" value="P:'de novo' IMP biosynthetic process"/>
    <property type="evidence" value="ECO:0007669"/>
    <property type="project" value="UniProtKB-UniRule"/>
</dbReference>
<dbReference type="InterPro" id="IPR000031">
    <property type="entry name" value="PurE_dom"/>
</dbReference>
<dbReference type="SUPFAM" id="SSF51246">
    <property type="entry name" value="Rudiment single hybrid motif"/>
    <property type="match status" value="1"/>
</dbReference>
<name>A0A2B7XVL7_9EURO</name>
<dbReference type="SUPFAM" id="SSF52255">
    <property type="entry name" value="N5-CAIR mutase (phosphoribosylaminoimidazole carboxylase, PurE)"/>
    <property type="match status" value="1"/>
</dbReference>
<dbReference type="Pfam" id="PF22660">
    <property type="entry name" value="RS_preATP-grasp-like"/>
    <property type="match status" value="1"/>
</dbReference>
<dbReference type="UniPathway" id="UPA00074">
    <property type="reaction ID" value="UER00130"/>
</dbReference>
<gene>
    <name evidence="13" type="ORF">AJ79_04025</name>
</gene>
<dbReference type="Proteomes" id="UP000223968">
    <property type="component" value="Unassembled WGS sequence"/>
</dbReference>
<proteinExistence type="inferred from homology"/>
<dbReference type="FunFam" id="3.40.50.20:FF:000030">
    <property type="entry name" value="Phosphoribosylaminoimidazole carboxylase"/>
    <property type="match status" value="1"/>
</dbReference>
<dbReference type="InterPro" id="IPR005875">
    <property type="entry name" value="PurK"/>
</dbReference>
<comment type="caution">
    <text evidence="13">The sequence shown here is derived from an EMBL/GenBank/DDBJ whole genome shotgun (WGS) entry which is preliminary data.</text>
</comment>
<dbReference type="InterPro" id="IPR033747">
    <property type="entry name" value="PurE_ClassI"/>
</dbReference>
<dbReference type="PROSITE" id="PS50975">
    <property type="entry name" value="ATP_GRASP"/>
    <property type="match status" value="1"/>
</dbReference>
<dbReference type="PANTHER" id="PTHR11609">
    <property type="entry name" value="PURINE BIOSYNTHESIS PROTEIN 6/7, PUR6/7"/>
    <property type="match status" value="1"/>
</dbReference>
<dbReference type="InterPro" id="IPR013815">
    <property type="entry name" value="ATP_grasp_subdomain_1"/>
</dbReference>
<dbReference type="SUPFAM" id="SSF52440">
    <property type="entry name" value="PreATP-grasp domain"/>
    <property type="match status" value="1"/>
</dbReference>
<evidence type="ECO:0000256" key="7">
    <source>
        <dbReference type="ARBA" id="ARBA00022755"/>
    </source>
</evidence>
<evidence type="ECO:0000256" key="9">
    <source>
        <dbReference type="ARBA" id="ARBA00022840"/>
    </source>
</evidence>
<dbReference type="PANTHER" id="PTHR11609:SF5">
    <property type="entry name" value="PHOSPHORIBOSYLAMINOIMIDAZOLE CARBOXYLASE"/>
    <property type="match status" value="1"/>
</dbReference>
<dbReference type="InterPro" id="IPR011761">
    <property type="entry name" value="ATP-grasp"/>
</dbReference>
<dbReference type="PIRSF" id="PIRSF001340">
    <property type="entry name" value="AIR_carboxylase"/>
    <property type="match status" value="1"/>
</dbReference>
<evidence type="ECO:0000256" key="5">
    <source>
        <dbReference type="ARBA" id="ARBA00021059"/>
    </source>
</evidence>
<dbReference type="NCBIfam" id="TIGR01161">
    <property type="entry name" value="purK"/>
    <property type="match status" value="1"/>
</dbReference>
<evidence type="ECO:0000256" key="3">
    <source>
        <dbReference type="ARBA" id="ARBA00006114"/>
    </source>
</evidence>
<sequence length="649" mass="70180">MENALIPRASTVRIKLGLGFEISAKAKESSITTRPHSESDLEDLITVIPHFNYYLTKPPLRTTPSKIPLYYTKSFPMLASRNVGVLGGGQLGRMLMEAANRLNIQMTILDADNAPAKQISAHSGHVTGSFADHASVRKLAEACDVITAEIEHVDTYALEEVEGQVEVQPSWNSIRIIQDKFAQKQHLSGFGIPMADYKELRENTVEELEKVGEELGYPLMLKSKTGAYDGRGNYIVKSKSSVPAALEALKNRPLYAEKWASFEKELAVMVVKTKDGVLSYPTVETIQEDSICKLVYAPSRGISEAIDKKAQELARNAVAAFEGKGVFGVEMFLLKDDSILLCELASRIHNSGHYTIEACPISQFEAHLRAILDLPIPPQSLEIRQPSIMVNILGGSTPDSHLKVAERALSIPNAGIHLYSKGAARPGRKMGHVTVTARTMQEAESLVQPLIGPTDSVIAGLTSPILFHPPKGTAPKPTVGVVMGSDSDLKTLIPGLKLLKYTFGIEPQVDITSAHRTPDYMAEYASTAASRGIKVIIAAAGGAAHLPGMAAAHTSLPVIGVPVKGSSLDGVDSLYSIVQMPRGVPVATVGINNSINAALLAARIMGAFDNGLRKKVEEYARSAKVENLEVKGVKMREVGWEKYFEEMGN</sequence>
<dbReference type="GO" id="GO:0005524">
    <property type="term" value="F:ATP binding"/>
    <property type="evidence" value="ECO:0007669"/>
    <property type="project" value="UniProtKB-UniRule"/>
</dbReference>